<evidence type="ECO:0000313" key="1">
    <source>
        <dbReference type="EMBL" id="GAG88839.1"/>
    </source>
</evidence>
<accession>X1AZS8</accession>
<proteinExistence type="predicted"/>
<comment type="caution">
    <text evidence="1">The sequence shown here is derived from an EMBL/GenBank/DDBJ whole genome shotgun (WGS) entry which is preliminary data.</text>
</comment>
<sequence>TTIGFAGRIVEGKGWREFLKAADICMSKKKELHFFNEKDGHGMDSKNQNYSLLGFNWYHSNFTKCNNSDLRGEFSTGYL</sequence>
<dbReference type="InterPro" id="IPR027417">
    <property type="entry name" value="P-loop_NTPase"/>
</dbReference>
<gene>
    <name evidence="1" type="ORF">S01H4_28874</name>
</gene>
<protein>
    <submittedName>
        <fullName evidence="1">Uncharacterized protein</fullName>
    </submittedName>
</protein>
<reference evidence="1" key="1">
    <citation type="journal article" date="2014" name="Front. Microbiol.">
        <title>High frequency of phylogenetically diverse reductive dehalogenase-homologous genes in deep subseafloor sedimentary metagenomes.</title>
        <authorList>
            <person name="Kawai M."/>
            <person name="Futagami T."/>
            <person name="Toyoda A."/>
            <person name="Takaki Y."/>
            <person name="Nishi S."/>
            <person name="Hori S."/>
            <person name="Arai W."/>
            <person name="Tsubouchi T."/>
            <person name="Morono Y."/>
            <person name="Uchiyama I."/>
            <person name="Ito T."/>
            <person name="Fujiyama A."/>
            <person name="Inagaki F."/>
            <person name="Takami H."/>
        </authorList>
    </citation>
    <scope>NUCLEOTIDE SEQUENCE</scope>
    <source>
        <strain evidence="1">Expedition CK06-06</strain>
    </source>
</reference>
<dbReference type="AlphaFoldDB" id="X1AZS8"/>
<name>X1AZS8_9ZZZZ</name>
<dbReference type="EMBL" id="BART01014500">
    <property type="protein sequence ID" value="GAG88839.1"/>
    <property type="molecule type" value="Genomic_DNA"/>
</dbReference>
<dbReference type="Gene3D" id="3.40.50.300">
    <property type="entry name" value="P-loop containing nucleotide triphosphate hydrolases"/>
    <property type="match status" value="1"/>
</dbReference>
<organism evidence="1">
    <name type="scientific">marine sediment metagenome</name>
    <dbReference type="NCBI Taxonomy" id="412755"/>
    <lineage>
        <taxon>unclassified sequences</taxon>
        <taxon>metagenomes</taxon>
        <taxon>ecological metagenomes</taxon>
    </lineage>
</organism>
<feature type="non-terminal residue" evidence="1">
    <location>
        <position position="1"/>
    </location>
</feature>